<dbReference type="AlphaFoldDB" id="A0A4U5LTQ7"/>
<organism evidence="1 2">
    <name type="scientific">Steinernema carpocapsae</name>
    <name type="common">Entomopathogenic nematode</name>
    <dbReference type="NCBI Taxonomy" id="34508"/>
    <lineage>
        <taxon>Eukaryota</taxon>
        <taxon>Metazoa</taxon>
        <taxon>Ecdysozoa</taxon>
        <taxon>Nematoda</taxon>
        <taxon>Chromadorea</taxon>
        <taxon>Rhabditida</taxon>
        <taxon>Tylenchina</taxon>
        <taxon>Panagrolaimomorpha</taxon>
        <taxon>Strongyloidoidea</taxon>
        <taxon>Steinernematidae</taxon>
        <taxon>Steinernema</taxon>
    </lineage>
</organism>
<sequence length="71" mass="8128">MVEPTADLHCCHHAETEDFGRLPNKLRTLPRLLLSQGAYRSPVHCSDLSGRRTPRRLGLRRRLRAHKAESS</sequence>
<gene>
    <name evidence="1" type="ORF">L596_029129</name>
</gene>
<accession>A0A4U5LTQ7</accession>
<evidence type="ECO:0000313" key="1">
    <source>
        <dbReference type="EMBL" id="TKR59464.1"/>
    </source>
</evidence>
<evidence type="ECO:0000313" key="2">
    <source>
        <dbReference type="Proteomes" id="UP000298663"/>
    </source>
</evidence>
<comment type="caution">
    <text evidence="1">The sequence shown here is derived from an EMBL/GenBank/DDBJ whole genome shotgun (WGS) entry which is preliminary data.</text>
</comment>
<reference evidence="1 2" key="1">
    <citation type="journal article" date="2015" name="Genome Biol.">
        <title>Comparative genomics of Steinernema reveals deeply conserved gene regulatory networks.</title>
        <authorList>
            <person name="Dillman A.R."/>
            <person name="Macchietto M."/>
            <person name="Porter C.F."/>
            <person name="Rogers A."/>
            <person name="Williams B."/>
            <person name="Antoshechkin I."/>
            <person name="Lee M.M."/>
            <person name="Goodwin Z."/>
            <person name="Lu X."/>
            <person name="Lewis E.E."/>
            <person name="Goodrich-Blair H."/>
            <person name="Stock S.P."/>
            <person name="Adams B.J."/>
            <person name="Sternberg P.W."/>
            <person name="Mortazavi A."/>
        </authorList>
    </citation>
    <scope>NUCLEOTIDE SEQUENCE [LARGE SCALE GENOMIC DNA]</scope>
    <source>
        <strain evidence="1 2">ALL</strain>
    </source>
</reference>
<dbReference type="Proteomes" id="UP000298663">
    <property type="component" value="Unassembled WGS sequence"/>
</dbReference>
<name>A0A4U5LTQ7_STECR</name>
<protein>
    <submittedName>
        <fullName evidence="1">Uncharacterized protein</fullName>
    </submittedName>
</protein>
<keyword evidence="2" id="KW-1185">Reference proteome</keyword>
<proteinExistence type="predicted"/>
<dbReference type="EMBL" id="AZBU02000012">
    <property type="protein sequence ID" value="TKR59464.1"/>
    <property type="molecule type" value="Genomic_DNA"/>
</dbReference>
<reference evidence="1 2" key="2">
    <citation type="journal article" date="2019" name="G3 (Bethesda)">
        <title>Hybrid Assembly of the Genome of the Entomopathogenic Nematode Steinernema carpocapsae Identifies the X-Chromosome.</title>
        <authorList>
            <person name="Serra L."/>
            <person name="Macchietto M."/>
            <person name="Macias-Munoz A."/>
            <person name="McGill C.J."/>
            <person name="Rodriguez I.M."/>
            <person name="Rodriguez B."/>
            <person name="Murad R."/>
            <person name="Mortazavi A."/>
        </authorList>
    </citation>
    <scope>NUCLEOTIDE SEQUENCE [LARGE SCALE GENOMIC DNA]</scope>
    <source>
        <strain evidence="1 2">ALL</strain>
    </source>
</reference>